<keyword evidence="1" id="KW-1133">Transmembrane helix</keyword>
<organism evidence="3 4">
    <name type="scientific">Psychrosphaera saromensis</name>
    <dbReference type="NCBI Taxonomy" id="716813"/>
    <lineage>
        <taxon>Bacteria</taxon>
        <taxon>Pseudomonadati</taxon>
        <taxon>Pseudomonadota</taxon>
        <taxon>Gammaproteobacteria</taxon>
        <taxon>Alteromonadales</taxon>
        <taxon>Pseudoalteromonadaceae</taxon>
        <taxon>Psychrosphaera</taxon>
    </lineage>
</organism>
<feature type="domain" description="CBU-0592-like" evidence="2">
    <location>
        <begin position="4"/>
        <end position="71"/>
    </location>
</feature>
<proteinExistence type="predicted"/>
<feature type="transmembrane region" description="Helical" evidence="1">
    <location>
        <begin position="29"/>
        <end position="48"/>
    </location>
</feature>
<keyword evidence="1" id="KW-0812">Transmembrane</keyword>
<evidence type="ECO:0000259" key="2">
    <source>
        <dbReference type="Pfam" id="PF26604"/>
    </source>
</evidence>
<dbReference type="OrthoDB" id="6226510at2"/>
<evidence type="ECO:0000256" key="1">
    <source>
        <dbReference type="SAM" id="Phobius"/>
    </source>
</evidence>
<dbReference type="Pfam" id="PF26604">
    <property type="entry name" value="CBU_0592"/>
    <property type="match status" value="2"/>
</dbReference>
<feature type="transmembrane region" description="Helical" evidence="1">
    <location>
        <begin position="54"/>
        <end position="72"/>
    </location>
</feature>
<keyword evidence="4" id="KW-1185">Reference proteome</keyword>
<dbReference type="AlphaFoldDB" id="A0A2S7UV02"/>
<sequence length="184" mass="21299">MILIIGWFGTFLYLIGHAYISLKQHWHKNTYYTFNLVAAISLIISSVYNASWQAVVVNSFWVIISVLLLLNVNLTSTKFTVRQYYWIFFALVANFVIQSLLKNQLDLASLGWIAAYVFSAVYLLFSAEKMLPRYYLLWNIFAALALLPQLWVDQNWPVFGLEVSWAIISAYGAIRKFEQAHLIN</sequence>
<keyword evidence="1" id="KW-0472">Membrane</keyword>
<feature type="transmembrane region" description="Helical" evidence="1">
    <location>
        <begin position="84"/>
        <end position="101"/>
    </location>
</feature>
<gene>
    <name evidence="3" type="ORF">BTO11_06440</name>
</gene>
<feature type="transmembrane region" description="Helical" evidence="1">
    <location>
        <begin position="6"/>
        <end position="22"/>
    </location>
</feature>
<evidence type="ECO:0000313" key="4">
    <source>
        <dbReference type="Proteomes" id="UP000239007"/>
    </source>
</evidence>
<dbReference type="RefSeq" id="WP_105051824.1">
    <property type="nucleotide sequence ID" value="NZ_BMYG01000003.1"/>
</dbReference>
<name>A0A2S7UV02_9GAMM</name>
<dbReference type="NCBIfam" id="NF047864">
    <property type="entry name" value="CBU_0592_membra"/>
    <property type="match status" value="2"/>
</dbReference>
<feature type="transmembrane region" description="Helical" evidence="1">
    <location>
        <begin position="107"/>
        <end position="125"/>
    </location>
</feature>
<dbReference type="InterPro" id="IPR058058">
    <property type="entry name" value="CBU_0592-like"/>
</dbReference>
<dbReference type="Proteomes" id="UP000239007">
    <property type="component" value="Unassembled WGS sequence"/>
</dbReference>
<dbReference type="EMBL" id="MSCH01000003">
    <property type="protein sequence ID" value="PQJ53342.1"/>
    <property type="molecule type" value="Genomic_DNA"/>
</dbReference>
<accession>A0A2S7UV02</accession>
<reference evidence="3 4" key="1">
    <citation type="submission" date="2016-12" db="EMBL/GenBank/DDBJ databases">
        <title>Diversity of luminous bacteria.</title>
        <authorList>
            <person name="Yoshizawa S."/>
            <person name="Kogure K."/>
        </authorList>
    </citation>
    <scope>NUCLEOTIDE SEQUENCE [LARGE SCALE GENOMIC DNA]</scope>
    <source>
        <strain evidence="3 4">SA4-48</strain>
    </source>
</reference>
<protein>
    <recommendedName>
        <fullName evidence="2">CBU-0592-like domain-containing protein</fullName>
    </recommendedName>
</protein>
<feature type="transmembrane region" description="Helical" evidence="1">
    <location>
        <begin position="134"/>
        <end position="152"/>
    </location>
</feature>
<evidence type="ECO:0000313" key="3">
    <source>
        <dbReference type="EMBL" id="PQJ53342.1"/>
    </source>
</evidence>
<comment type="caution">
    <text evidence="3">The sequence shown here is derived from an EMBL/GenBank/DDBJ whole genome shotgun (WGS) entry which is preliminary data.</text>
</comment>
<feature type="domain" description="CBU-0592-like" evidence="2">
    <location>
        <begin position="110"/>
        <end position="177"/>
    </location>
</feature>